<gene>
    <name evidence="7" type="ORF">E2562_002298</name>
</gene>
<comment type="similarity">
    <text evidence="1">Belongs to the disease resistance NB-LRR family.</text>
</comment>
<evidence type="ECO:0000256" key="4">
    <source>
        <dbReference type="ARBA" id="ARBA00022741"/>
    </source>
</evidence>
<dbReference type="InterPro" id="IPR041118">
    <property type="entry name" value="Rx_N"/>
</dbReference>
<dbReference type="Proteomes" id="UP000479710">
    <property type="component" value="Unassembled WGS sequence"/>
</dbReference>
<evidence type="ECO:0000313" key="7">
    <source>
        <dbReference type="EMBL" id="KAF0887579.1"/>
    </source>
</evidence>
<accession>A0A6G1BHV1</accession>
<sequence>MEAVVCSSHGAIGSLLWKLGALLSDEYNLLIGVKSDIMFLKAELESMDGFLKKMTSIDPRLPAFYTEETRLVGIDGPRDKLIKMLMEGDDALVHQMKVVSLVGCLGKTTIANKEFYLTCWESGTGLMFESGAMPKLEKLRIVCRGAKLQEVEALEDAVKVAAGFLSDELAFEPKEGLA</sequence>
<dbReference type="PANTHER" id="PTHR19338:SF45">
    <property type="entry name" value="RX N-TERMINAL DOMAIN-CONTAINING PROTEIN"/>
    <property type="match status" value="1"/>
</dbReference>
<keyword evidence="3" id="KW-0677">Repeat</keyword>
<dbReference type="AlphaFoldDB" id="A0A6G1BHV1"/>
<proteinExistence type="inferred from homology"/>
<protein>
    <recommendedName>
        <fullName evidence="6">Disease resistance N-terminal domain-containing protein</fullName>
    </recommendedName>
</protein>
<dbReference type="GO" id="GO:0000166">
    <property type="term" value="F:nucleotide binding"/>
    <property type="evidence" value="ECO:0007669"/>
    <property type="project" value="UniProtKB-KW"/>
</dbReference>
<reference evidence="7 8" key="1">
    <citation type="submission" date="2019-11" db="EMBL/GenBank/DDBJ databases">
        <title>Whole genome sequence of Oryza granulata.</title>
        <authorList>
            <person name="Li W."/>
        </authorList>
    </citation>
    <scope>NUCLEOTIDE SEQUENCE [LARGE SCALE GENOMIC DNA]</scope>
    <source>
        <strain evidence="8">cv. Menghai</strain>
        <tissue evidence="7">Leaf</tissue>
    </source>
</reference>
<evidence type="ECO:0000256" key="3">
    <source>
        <dbReference type="ARBA" id="ARBA00022737"/>
    </source>
</evidence>
<evidence type="ECO:0000256" key="5">
    <source>
        <dbReference type="ARBA" id="ARBA00022821"/>
    </source>
</evidence>
<evidence type="ECO:0000256" key="2">
    <source>
        <dbReference type="ARBA" id="ARBA00022614"/>
    </source>
</evidence>
<keyword evidence="4" id="KW-0547">Nucleotide-binding</keyword>
<evidence type="ECO:0000259" key="6">
    <source>
        <dbReference type="Pfam" id="PF18052"/>
    </source>
</evidence>
<keyword evidence="5" id="KW-0611">Plant defense</keyword>
<evidence type="ECO:0000313" key="8">
    <source>
        <dbReference type="Proteomes" id="UP000479710"/>
    </source>
</evidence>
<dbReference type="PANTHER" id="PTHR19338">
    <property type="entry name" value="TRANSLOCASE OF INNER MITOCHONDRIAL MEMBRANE 13 HOMOLOG"/>
    <property type="match status" value="1"/>
</dbReference>
<dbReference type="EMBL" id="SPHZ02000012">
    <property type="protein sequence ID" value="KAF0887579.1"/>
    <property type="molecule type" value="Genomic_DNA"/>
</dbReference>
<comment type="caution">
    <text evidence="7">The sequence shown here is derived from an EMBL/GenBank/DDBJ whole genome shotgun (WGS) entry which is preliminary data.</text>
</comment>
<dbReference type="GO" id="GO:0006952">
    <property type="term" value="P:defense response"/>
    <property type="evidence" value="ECO:0007669"/>
    <property type="project" value="UniProtKB-KW"/>
</dbReference>
<feature type="domain" description="Disease resistance N-terminal" evidence="6">
    <location>
        <begin position="11"/>
        <end position="54"/>
    </location>
</feature>
<name>A0A6G1BHV1_9ORYZ</name>
<dbReference type="Pfam" id="PF18052">
    <property type="entry name" value="Rx_N"/>
    <property type="match status" value="1"/>
</dbReference>
<keyword evidence="2" id="KW-0433">Leucine-rich repeat</keyword>
<keyword evidence="8" id="KW-1185">Reference proteome</keyword>
<evidence type="ECO:0000256" key="1">
    <source>
        <dbReference type="ARBA" id="ARBA00008894"/>
    </source>
</evidence>
<dbReference type="Gene3D" id="1.20.5.4130">
    <property type="match status" value="1"/>
</dbReference>
<organism evidence="7 8">
    <name type="scientific">Oryza meyeriana var. granulata</name>
    <dbReference type="NCBI Taxonomy" id="110450"/>
    <lineage>
        <taxon>Eukaryota</taxon>
        <taxon>Viridiplantae</taxon>
        <taxon>Streptophyta</taxon>
        <taxon>Embryophyta</taxon>
        <taxon>Tracheophyta</taxon>
        <taxon>Spermatophyta</taxon>
        <taxon>Magnoliopsida</taxon>
        <taxon>Liliopsida</taxon>
        <taxon>Poales</taxon>
        <taxon>Poaceae</taxon>
        <taxon>BOP clade</taxon>
        <taxon>Oryzoideae</taxon>
        <taxon>Oryzeae</taxon>
        <taxon>Oryzinae</taxon>
        <taxon>Oryza</taxon>
        <taxon>Oryza meyeriana</taxon>
    </lineage>
</organism>